<proteinExistence type="predicted"/>
<dbReference type="Proteomes" id="UP000339249">
    <property type="component" value="Unassembled WGS sequence"/>
</dbReference>
<protein>
    <submittedName>
        <fullName evidence="1">Phage tail tube protein</fullName>
    </submittedName>
</protein>
<accession>A0A4U9DCX8</accession>
<evidence type="ECO:0000313" key="1">
    <source>
        <dbReference type="EMBL" id="VTN15516.1"/>
    </source>
</evidence>
<evidence type="ECO:0000313" key="2">
    <source>
        <dbReference type="Proteomes" id="UP000339249"/>
    </source>
</evidence>
<reference evidence="1 2" key="1">
    <citation type="submission" date="2019-04" db="EMBL/GenBank/DDBJ databases">
        <authorList>
            <consortium name="Pathogen Informatics"/>
        </authorList>
    </citation>
    <scope>NUCLEOTIDE SEQUENCE [LARGE SCALE GENOMIC DNA]</scope>
    <source>
        <strain evidence="1 2">NCTC9185</strain>
    </source>
</reference>
<dbReference type="Pfam" id="PF10618">
    <property type="entry name" value="Tail_tube"/>
    <property type="match status" value="1"/>
</dbReference>
<dbReference type="AlphaFoldDB" id="A0A4U9DCX8"/>
<gene>
    <name evidence="1" type="ORF">NCTC9185_07604</name>
</gene>
<dbReference type="InterPro" id="IPR019596">
    <property type="entry name" value="Phage_Mu_GpM_tail_tub"/>
</dbReference>
<name>A0A4U9DCX8_RAOTE</name>
<organism evidence="1 2">
    <name type="scientific">Raoultella terrigena</name>
    <name type="common">Klebsiella terrigena</name>
    <dbReference type="NCBI Taxonomy" id="577"/>
    <lineage>
        <taxon>Bacteria</taxon>
        <taxon>Pseudomonadati</taxon>
        <taxon>Pseudomonadota</taxon>
        <taxon>Gammaproteobacteria</taxon>
        <taxon>Enterobacterales</taxon>
        <taxon>Enterobacteriaceae</taxon>
        <taxon>Klebsiella/Raoultella group</taxon>
        <taxon>Raoultella</taxon>
    </lineage>
</organism>
<dbReference type="EMBL" id="CABDVU010000001">
    <property type="protein sequence ID" value="VTN15516.1"/>
    <property type="molecule type" value="Genomic_DNA"/>
</dbReference>
<sequence length="89" mass="9693">MVEGSFKYQPSTVNRSTLTVWMVCMVIRKNRLPGISQHALRDSGGTSVRGFNGQTNVNVIAELANGKTIIGRALWTVNGSGSGKRRCRV</sequence>